<accession>A0A085NQ82</accession>
<sequence>MLSIDIQTASQKREKLVDLQIVGTASTYASQIFNATFVIAKVLQQAEERRRISDNKVQWDKPTDIIRYLETASEQPPAVFRDTSFSCVNVDELWVEAITVLLSIVVKSRCQKQLFNKNIYRTGFHIKRFRMARIRSYAIYELGNVSCSVRCLWETGEGVMIFNSEEEIEKPLVRTDLNQLIY</sequence>
<dbReference type="AlphaFoldDB" id="A0A085NQ82"/>
<organism evidence="1">
    <name type="scientific">Trichuris suis</name>
    <name type="common">pig whipworm</name>
    <dbReference type="NCBI Taxonomy" id="68888"/>
    <lineage>
        <taxon>Eukaryota</taxon>
        <taxon>Metazoa</taxon>
        <taxon>Ecdysozoa</taxon>
        <taxon>Nematoda</taxon>
        <taxon>Enoplea</taxon>
        <taxon>Dorylaimia</taxon>
        <taxon>Trichinellida</taxon>
        <taxon>Trichuridae</taxon>
        <taxon>Trichuris</taxon>
    </lineage>
</organism>
<protein>
    <submittedName>
        <fullName evidence="1">Uncharacterized protein</fullName>
    </submittedName>
</protein>
<proteinExistence type="predicted"/>
<gene>
    <name evidence="1" type="ORF">M514_16148</name>
</gene>
<dbReference type="Proteomes" id="UP000030758">
    <property type="component" value="Unassembled WGS sequence"/>
</dbReference>
<name>A0A085NQ82_9BILA</name>
<evidence type="ECO:0000313" key="1">
    <source>
        <dbReference type="EMBL" id="KFD71628.1"/>
    </source>
</evidence>
<reference evidence="1" key="1">
    <citation type="journal article" date="2014" name="Nat. Genet.">
        <title>Genome and transcriptome of the porcine whipworm Trichuris suis.</title>
        <authorList>
            <person name="Jex A.R."/>
            <person name="Nejsum P."/>
            <person name="Schwarz E.M."/>
            <person name="Hu L."/>
            <person name="Young N.D."/>
            <person name="Hall R.S."/>
            <person name="Korhonen P.K."/>
            <person name="Liao S."/>
            <person name="Thamsborg S."/>
            <person name="Xia J."/>
            <person name="Xu P."/>
            <person name="Wang S."/>
            <person name="Scheerlinck J.P."/>
            <person name="Hofmann A."/>
            <person name="Sternberg P.W."/>
            <person name="Wang J."/>
            <person name="Gasser R.B."/>
        </authorList>
    </citation>
    <scope>NUCLEOTIDE SEQUENCE [LARGE SCALE GENOMIC DNA]</scope>
    <source>
        <strain evidence="1">DCEP-RM93F</strain>
    </source>
</reference>
<dbReference type="EMBL" id="KL367481">
    <property type="protein sequence ID" value="KFD71628.1"/>
    <property type="molecule type" value="Genomic_DNA"/>
</dbReference>